<organism evidence="15 16">
    <name type="scientific">Sphingomonas chungangi</name>
    <dbReference type="NCBI Taxonomy" id="2683589"/>
    <lineage>
        <taxon>Bacteria</taxon>
        <taxon>Pseudomonadati</taxon>
        <taxon>Pseudomonadota</taxon>
        <taxon>Alphaproteobacteria</taxon>
        <taxon>Sphingomonadales</taxon>
        <taxon>Sphingomonadaceae</taxon>
        <taxon>Sphingomonas</taxon>
    </lineage>
</organism>
<protein>
    <submittedName>
        <fullName evidence="15">TonB-dependent receptor</fullName>
    </submittedName>
</protein>
<evidence type="ECO:0000256" key="5">
    <source>
        <dbReference type="ARBA" id="ARBA00022692"/>
    </source>
</evidence>
<feature type="domain" description="TonB-dependent receptor plug" evidence="14">
    <location>
        <begin position="10"/>
        <end position="115"/>
    </location>
</feature>
<comment type="subcellular location">
    <subcellularLocation>
        <location evidence="1 11">Cell outer membrane</location>
        <topology evidence="1 11">Multi-pass membrane protein</topology>
    </subcellularLocation>
</comment>
<evidence type="ECO:0000256" key="1">
    <source>
        <dbReference type="ARBA" id="ARBA00004571"/>
    </source>
</evidence>
<dbReference type="Proteomes" id="UP000570166">
    <property type="component" value="Unassembled WGS sequence"/>
</dbReference>
<dbReference type="InterPro" id="IPR036942">
    <property type="entry name" value="Beta-barrel_TonB_sf"/>
</dbReference>
<dbReference type="PROSITE" id="PS52016">
    <property type="entry name" value="TONB_DEPENDENT_REC_3"/>
    <property type="match status" value="1"/>
</dbReference>
<keyword evidence="2 11" id="KW-0813">Transport</keyword>
<keyword evidence="16" id="KW-1185">Reference proteome</keyword>
<dbReference type="Pfam" id="PF07715">
    <property type="entry name" value="Plug"/>
    <property type="match status" value="1"/>
</dbReference>
<dbReference type="Gene3D" id="2.40.170.20">
    <property type="entry name" value="TonB-dependent receptor, beta-barrel domain"/>
    <property type="match status" value="1"/>
</dbReference>
<evidence type="ECO:0000256" key="7">
    <source>
        <dbReference type="ARBA" id="ARBA00023065"/>
    </source>
</evidence>
<dbReference type="AlphaFoldDB" id="A0A838L4K2"/>
<keyword evidence="10 11" id="KW-0998">Cell outer membrane</keyword>
<keyword evidence="9 11" id="KW-0472">Membrane</keyword>
<sequence length="698" mass="75502">MTAQRRSERLQNVPIAVTAASAARLAAVGISNTQELAVVTPGLSAPQAAGFTQPHIRGVGSSTNGPGLEQPVATYIDGVYIASAPASLLTLNNVDRIEVLKGPQGTLFGRNATGGLIQVVTLDPKSTPSAAFNLTYANYEDVAADAYVTGPLAGGVKADLAVRYETQQKGWGHNLADGTPVGDLPHDFAGRTKILIEPGPRTQIRLALDYEDRDSRRDWQKLDLRQIPGTFNNPFFGGPFPQGGRYDVDNDVDQEFRLKSGGASLQVKQDAGAVTVQSITAFRKSRFVFPLDLDQTPANLINLFGVARDKQFSQELQLSSNTSGKLKYTAGLYYFYADDRYQPLDINFGPSFVSPVPGVPVTIRTNDRMTTNSLAGYAQASYEVLPGTNLTLGGRYTYERKRLSGTSSFIVDGVDAGDSAVPAPDSGIPDRVSFKRFNYRIALDHKFGANILGYLSYNTGFKSGGYNLAVASNPPYKPEDIKAFEGGLKSELFDRKLRINAAGYYYIYRNIQVGRYIDNSESIYNGARARIYGADVDAEAVLARGLTLTGGFSYNHARFTSFPNADYIIPIDGLTPAPGGVVSASATGNDLPFSPKFSFNVGGDYKLDLPIGTIELNATYYRTTRYFASADNVATQPAYDLVNASISWTDTTKHLSARIWGKNLGNTYYSTSLIEASQGVIRGNGAPRTYGVTLGYKF</sequence>
<keyword evidence="3 11" id="KW-1134">Transmembrane beta strand</keyword>
<evidence type="ECO:0000256" key="12">
    <source>
        <dbReference type="RuleBase" id="RU003357"/>
    </source>
</evidence>
<gene>
    <name evidence="15" type="ORF">HZF05_05270</name>
</gene>
<evidence type="ECO:0000313" key="15">
    <source>
        <dbReference type="EMBL" id="MBA2933502.1"/>
    </source>
</evidence>
<evidence type="ECO:0000259" key="14">
    <source>
        <dbReference type="Pfam" id="PF07715"/>
    </source>
</evidence>
<evidence type="ECO:0000259" key="13">
    <source>
        <dbReference type="Pfam" id="PF00593"/>
    </source>
</evidence>
<proteinExistence type="inferred from homology"/>
<reference evidence="15 16" key="1">
    <citation type="submission" date="2020-07" db="EMBL/GenBank/DDBJ databases">
        <authorList>
            <person name="Sun Q."/>
        </authorList>
    </citation>
    <scope>NUCLEOTIDE SEQUENCE [LARGE SCALE GENOMIC DNA]</scope>
    <source>
        <strain evidence="15 16">CGMCC 1.13654</strain>
    </source>
</reference>
<evidence type="ECO:0000256" key="6">
    <source>
        <dbReference type="ARBA" id="ARBA00023004"/>
    </source>
</evidence>
<keyword evidence="4" id="KW-0410">Iron transport</keyword>
<comment type="caution">
    <text evidence="15">The sequence shown here is derived from an EMBL/GenBank/DDBJ whole genome shotgun (WGS) entry which is preliminary data.</text>
</comment>
<dbReference type="Pfam" id="PF00593">
    <property type="entry name" value="TonB_dep_Rec_b-barrel"/>
    <property type="match status" value="1"/>
</dbReference>
<dbReference type="GO" id="GO:0009279">
    <property type="term" value="C:cell outer membrane"/>
    <property type="evidence" value="ECO:0007669"/>
    <property type="project" value="UniProtKB-SubCell"/>
</dbReference>
<dbReference type="PANTHER" id="PTHR32552">
    <property type="entry name" value="FERRICHROME IRON RECEPTOR-RELATED"/>
    <property type="match status" value="1"/>
</dbReference>
<evidence type="ECO:0000256" key="11">
    <source>
        <dbReference type="PROSITE-ProRule" id="PRU01360"/>
    </source>
</evidence>
<dbReference type="GO" id="GO:0006826">
    <property type="term" value="P:iron ion transport"/>
    <property type="evidence" value="ECO:0007669"/>
    <property type="project" value="UniProtKB-KW"/>
</dbReference>
<evidence type="ECO:0000256" key="2">
    <source>
        <dbReference type="ARBA" id="ARBA00022448"/>
    </source>
</evidence>
<feature type="domain" description="TonB-dependent receptor-like beta-barrel" evidence="13">
    <location>
        <begin position="214"/>
        <end position="664"/>
    </location>
</feature>
<dbReference type="PANTHER" id="PTHR32552:SF81">
    <property type="entry name" value="TONB-DEPENDENT OUTER MEMBRANE RECEPTOR"/>
    <property type="match status" value="1"/>
</dbReference>
<evidence type="ECO:0000256" key="3">
    <source>
        <dbReference type="ARBA" id="ARBA00022452"/>
    </source>
</evidence>
<keyword evidence="5 11" id="KW-0812">Transmembrane</keyword>
<keyword evidence="7" id="KW-0406">Ion transport</keyword>
<evidence type="ECO:0000256" key="10">
    <source>
        <dbReference type="ARBA" id="ARBA00023237"/>
    </source>
</evidence>
<dbReference type="InterPro" id="IPR000531">
    <property type="entry name" value="Beta-barrel_TonB"/>
</dbReference>
<dbReference type="SUPFAM" id="SSF56935">
    <property type="entry name" value="Porins"/>
    <property type="match status" value="1"/>
</dbReference>
<dbReference type="InterPro" id="IPR039426">
    <property type="entry name" value="TonB-dep_rcpt-like"/>
</dbReference>
<keyword evidence="6" id="KW-0408">Iron</keyword>
<accession>A0A838L4K2</accession>
<dbReference type="EMBL" id="JACEIB010000003">
    <property type="protein sequence ID" value="MBA2933502.1"/>
    <property type="molecule type" value="Genomic_DNA"/>
</dbReference>
<name>A0A838L4K2_9SPHN</name>
<evidence type="ECO:0000256" key="4">
    <source>
        <dbReference type="ARBA" id="ARBA00022496"/>
    </source>
</evidence>
<evidence type="ECO:0000313" key="16">
    <source>
        <dbReference type="Proteomes" id="UP000570166"/>
    </source>
</evidence>
<evidence type="ECO:0000256" key="9">
    <source>
        <dbReference type="ARBA" id="ARBA00023136"/>
    </source>
</evidence>
<comment type="similarity">
    <text evidence="11 12">Belongs to the TonB-dependent receptor family.</text>
</comment>
<evidence type="ECO:0000256" key="8">
    <source>
        <dbReference type="ARBA" id="ARBA00023077"/>
    </source>
</evidence>
<keyword evidence="15" id="KW-0675">Receptor</keyword>
<keyword evidence="8 12" id="KW-0798">TonB box</keyword>
<dbReference type="InterPro" id="IPR012910">
    <property type="entry name" value="Plug_dom"/>
</dbReference>